<comment type="caution">
    <text evidence="4">The sequence shown here is derived from an EMBL/GenBank/DDBJ whole genome shotgun (WGS) entry which is preliminary data.</text>
</comment>
<evidence type="ECO:0000256" key="2">
    <source>
        <dbReference type="ARBA" id="ARBA00023315"/>
    </source>
</evidence>
<reference evidence="4" key="1">
    <citation type="journal article" date="2014" name="Int. J. Syst. Evol. Microbiol.">
        <title>Complete genome sequence of Corynebacterium casei LMG S-19264T (=DSM 44701T), isolated from a smear-ripened cheese.</title>
        <authorList>
            <consortium name="US DOE Joint Genome Institute (JGI-PGF)"/>
            <person name="Walter F."/>
            <person name="Albersmeier A."/>
            <person name="Kalinowski J."/>
            <person name="Ruckert C."/>
        </authorList>
    </citation>
    <scope>NUCLEOTIDE SEQUENCE</scope>
    <source>
        <strain evidence="4">CGMCC 1.15178</strain>
    </source>
</reference>
<dbReference type="SUPFAM" id="SSF55729">
    <property type="entry name" value="Acyl-CoA N-acyltransferases (Nat)"/>
    <property type="match status" value="1"/>
</dbReference>
<keyword evidence="5" id="KW-1185">Reference proteome</keyword>
<dbReference type="InterPro" id="IPR000182">
    <property type="entry name" value="GNAT_dom"/>
</dbReference>
<proteinExistence type="predicted"/>
<dbReference type="InterPro" id="IPR016181">
    <property type="entry name" value="Acyl_CoA_acyltransferase"/>
</dbReference>
<name>A0A916ZKQ9_9BACL</name>
<keyword evidence="1" id="KW-0808">Transferase</keyword>
<keyword evidence="2" id="KW-0012">Acyltransferase</keyword>
<dbReference type="CDD" id="cd04301">
    <property type="entry name" value="NAT_SF"/>
    <property type="match status" value="1"/>
</dbReference>
<evidence type="ECO:0000313" key="5">
    <source>
        <dbReference type="Proteomes" id="UP000612456"/>
    </source>
</evidence>
<dbReference type="Gene3D" id="3.40.630.30">
    <property type="match status" value="1"/>
</dbReference>
<organism evidence="4 5">
    <name type="scientific">Paenibacillus nasutitermitis</name>
    <dbReference type="NCBI Taxonomy" id="1652958"/>
    <lineage>
        <taxon>Bacteria</taxon>
        <taxon>Bacillati</taxon>
        <taxon>Bacillota</taxon>
        <taxon>Bacilli</taxon>
        <taxon>Bacillales</taxon>
        <taxon>Paenibacillaceae</taxon>
        <taxon>Paenibacillus</taxon>
    </lineage>
</organism>
<dbReference type="AlphaFoldDB" id="A0A916ZKQ9"/>
<dbReference type="EMBL" id="BMHP01000017">
    <property type="protein sequence ID" value="GGE01862.1"/>
    <property type="molecule type" value="Genomic_DNA"/>
</dbReference>
<dbReference type="GO" id="GO:0016747">
    <property type="term" value="F:acyltransferase activity, transferring groups other than amino-acyl groups"/>
    <property type="evidence" value="ECO:0007669"/>
    <property type="project" value="InterPro"/>
</dbReference>
<reference evidence="4" key="2">
    <citation type="submission" date="2020-09" db="EMBL/GenBank/DDBJ databases">
        <authorList>
            <person name="Sun Q."/>
            <person name="Zhou Y."/>
        </authorList>
    </citation>
    <scope>NUCLEOTIDE SEQUENCE</scope>
    <source>
        <strain evidence="4">CGMCC 1.15178</strain>
    </source>
</reference>
<accession>A0A916ZKQ9</accession>
<evidence type="ECO:0000313" key="4">
    <source>
        <dbReference type="EMBL" id="GGE01862.1"/>
    </source>
</evidence>
<sequence>MELRRALTPEDRQRAFEVRKTVFVDEQGVPIGIEIDEHDEMAQHVVIMDGDQPVGAGRVRMIGDTAKLERICVLASHRKYGLGRELVAAMEEIARELGAAGAKLHGQMHAEAFYLKMGYHPVSGMFMEEGIPHVRMVKTFPELEG</sequence>
<feature type="domain" description="N-acetyltransferase" evidence="3">
    <location>
        <begin position="2"/>
        <end position="141"/>
    </location>
</feature>
<dbReference type="PROSITE" id="PS51186">
    <property type="entry name" value="GNAT"/>
    <property type="match status" value="1"/>
</dbReference>
<evidence type="ECO:0000259" key="3">
    <source>
        <dbReference type="PROSITE" id="PS51186"/>
    </source>
</evidence>
<dbReference type="Proteomes" id="UP000612456">
    <property type="component" value="Unassembled WGS sequence"/>
</dbReference>
<dbReference type="Pfam" id="PF13673">
    <property type="entry name" value="Acetyltransf_10"/>
    <property type="match status" value="1"/>
</dbReference>
<evidence type="ECO:0000256" key="1">
    <source>
        <dbReference type="ARBA" id="ARBA00022679"/>
    </source>
</evidence>
<dbReference type="InterPro" id="IPR050832">
    <property type="entry name" value="Bact_Acetyltransf"/>
</dbReference>
<dbReference type="RefSeq" id="WP_189000850.1">
    <property type="nucleotide sequence ID" value="NZ_BMHP01000017.1"/>
</dbReference>
<dbReference type="PANTHER" id="PTHR43877">
    <property type="entry name" value="AMINOALKYLPHOSPHONATE N-ACETYLTRANSFERASE-RELATED-RELATED"/>
    <property type="match status" value="1"/>
</dbReference>
<gene>
    <name evidence="4" type="primary">yybD</name>
    <name evidence="4" type="ORF">GCM10010911_71080</name>
</gene>
<protein>
    <submittedName>
        <fullName evidence="4">Acetyltransferase</fullName>
    </submittedName>
</protein>